<keyword evidence="9" id="KW-1185">Reference proteome</keyword>
<dbReference type="PRINTS" id="PR00411">
    <property type="entry name" value="PNDRDTASEI"/>
</dbReference>
<dbReference type="GO" id="GO:0006103">
    <property type="term" value="P:2-oxoglutarate metabolic process"/>
    <property type="evidence" value="ECO:0007669"/>
    <property type="project" value="TreeGrafter"/>
</dbReference>
<keyword evidence="5" id="KW-0520">NAD</keyword>
<dbReference type="GO" id="GO:0004148">
    <property type="term" value="F:dihydrolipoyl dehydrogenase (NADH) activity"/>
    <property type="evidence" value="ECO:0007669"/>
    <property type="project" value="TreeGrafter"/>
</dbReference>
<dbReference type="Pfam" id="PF02852">
    <property type="entry name" value="Pyr_redox_dim"/>
    <property type="match status" value="1"/>
</dbReference>
<dbReference type="AlphaFoldDB" id="A0A1G9KSL2"/>
<reference evidence="8 9" key="1">
    <citation type="submission" date="2016-10" db="EMBL/GenBank/DDBJ databases">
        <authorList>
            <person name="de Groot N.N."/>
        </authorList>
    </citation>
    <scope>NUCLEOTIDE SEQUENCE [LARGE SCALE GENOMIC DNA]</scope>
    <source>
        <strain evidence="8 9">SLAS-1</strain>
    </source>
</reference>
<dbReference type="EMBL" id="FNGO01000005">
    <property type="protein sequence ID" value="SDL52649.1"/>
    <property type="molecule type" value="Genomic_DNA"/>
</dbReference>
<dbReference type="OrthoDB" id="1705205at2"/>
<dbReference type="SUPFAM" id="SSF55424">
    <property type="entry name" value="FAD/NAD-linked reductases, dimerisation (C-terminal) domain"/>
    <property type="match status" value="1"/>
</dbReference>
<evidence type="ECO:0000256" key="2">
    <source>
        <dbReference type="ARBA" id="ARBA00007532"/>
    </source>
</evidence>
<sequence length="443" mass="47857">MKNYDTAVIGGGPAGRACAEKLAAAGVRTALVEKSAPGGRAVNSGYFISKVLISAGERYGAEAPHHLQDLVAGRKKRAQSSWRSDLEEAGVKIYRGEASIPAAGRVEIAGEDELELEVENIVLATGSRPVSPLAFSRAESQRIITYEEVMAGNWLEVESVAIVGADVEGTEFASLYDRLGAGVTMIEQKERILPNTDGEIAKFMRENYDERGIEIETSNTVEDFEKREDKLLLELEGGHIETEVLILTGAQKPVLPDLGADLELDFDEEGFISRDSRMQTSQPGILAAGDVVGGMSSASAAMSEGRVAAGTILGEKTEIDYLHIPYVFFSTPRVTGIGLREEDVRGEDRFAALSLTFAHNLRALAAGEEEGLARLIIDEMEGTVVGAHLAGEGLEEVHGLLAAAVQEEIQLQRLAEMPLAQSHTFGDNKKNLPPLWRQRSLMR</sequence>
<dbReference type="InterPro" id="IPR036188">
    <property type="entry name" value="FAD/NAD-bd_sf"/>
</dbReference>
<dbReference type="STRING" id="321763.SAMN04488692_10592"/>
<evidence type="ECO:0000256" key="3">
    <source>
        <dbReference type="ARBA" id="ARBA00022630"/>
    </source>
</evidence>
<dbReference type="Gene3D" id="3.50.50.60">
    <property type="entry name" value="FAD/NAD(P)-binding domain"/>
    <property type="match status" value="1"/>
</dbReference>
<accession>A0A1G9KSL2</accession>
<evidence type="ECO:0000256" key="1">
    <source>
        <dbReference type="ARBA" id="ARBA00001974"/>
    </source>
</evidence>
<proteinExistence type="inferred from homology"/>
<evidence type="ECO:0000256" key="4">
    <source>
        <dbReference type="ARBA" id="ARBA00022827"/>
    </source>
</evidence>
<keyword evidence="4" id="KW-0274">FAD</keyword>
<dbReference type="SUPFAM" id="SSF51905">
    <property type="entry name" value="FAD/NAD(P)-binding domain"/>
    <property type="match status" value="1"/>
</dbReference>
<evidence type="ECO:0000259" key="6">
    <source>
        <dbReference type="Pfam" id="PF02852"/>
    </source>
</evidence>
<evidence type="ECO:0000313" key="9">
    <source>
        <dbReference type="Proteomes" id="UP000199476"/>
    </source>
</evidence>
<comment type="cofactor">
    <cofactor evidence="1">
        <name>FAD</name>
        <dbReference type="ChEBI" id="CHEBI:57692"/>
    </cofactor>
</comment>
<feature type="domain" description="FAD/NAD(P)-binding" evidence="7">
    <location>
        <begin position="4"/>
        <end position="305"/>
    </location>
</feature>
<comment type="similarity">
    <text evidence="2">Belongs to the class-I pyridine nucleotide-disulfide oxidoreductase family.</text>
</comment>
<dbReference type="PRINTS" id="PR00368">
    <property type="entry name" value="FADPNR"/>
</dbReference>
<evidence type="ECO:0000259" key="7">
    <source>
        <dbReference type="Pfam" id="PF07992"/>
    </source>
</evidence>
<name>A0A1G9KSL2_9FIRM</name>
<gene>
    <name evidence="8" type="ORF">SAMN04488692_10592</name>
</gene>
<feature type="domain" description="Pyridine nucleotide-disulphide oxidoreductase dimerisation" evidence="6">
    <location>
        <begin position="324"/>
        <end position="417"/>
    </location>
</feature>
<dbReference type="GO" id="GO:0050660">
    <property type="term" value="F:flavin adenine dinucleotide binding"/>
    <property type="evidence" value="ECO:0007669"/>
    <property type="project" value="TreeGrafter"/>
</dbReference>
<protein>
    <submittedName>
        <fullName evidence="8">Dihydrolipoamide dehydrogenase</fullName>
    </submittedName>
</protein>
<dbReference type="PANTHER" id="PTHR22912:SF151">
    <property type="entry name" value="DIHYDROLIPOYL DEHYDROGENASE, MITOCHONDRIAL"/>
    <property type="match status" value="1"/>
</dbReference>
<dbReference type="InterPro" id="IPR004099">
    <property type="entry name" value="Pyr_nucl-diS_OxRdtase_dimer"/>
</dbReference>
<dbReference type="InterPro" id="IPR023753">
    <property type="entry name" value="FAD/NAD-binding_dom"/>
</dbReference>
<dbReference type="PANTHER" id="PTHR22912">
    <property type="entry name" value="DISULFIDE OXIDOREDUCTASE"/>
    <property type="match status" value="1"/>
</dbReference>
<organism evidence="8 9">
    <name type="scientific">Halarsenatibacter silvermanii</name>
    <dbReference type="NCBI Taxonomy" id="321763"/>
    <lineage>
        <taxon>Bacteria</taxon>
        <taxon>Bacillati</taxon>
        <taxon>Bacillota</taxon>
        <taxon>Clostridia</taxon>
        <taxon>Halanaerobiales</taxon>
        <taxon>Halarsenatibacteraceae</taxon>
        <taxon>Halarsenatibacter</taxon>
    </lineage>
</organism>
<keyword evidence="3" id="KW-0285">Flavoprotein</keyword>
<dbReference type="InterPro" id="IPR050151">
    <property type="entry name" value="Class-I_Pyr_Nuc-Dis_Oxidored"/>
</dbReference>
<evidence type="ECO:0000256" key="5">
    <source>
        <dbReference type="ARBA" id="ARBA00023027"/>
    </source>
</evidence>
<dbReference type="InterPro" id="IPR016156">
    <property type="entry name" value="FAD/NAD-linked_Rdtase_dimer_sf"/>
</dbReference>
<dbReference type="Proteomes" id="UP000199476">
    <property type="component" value="Unassembled WGS sequence"/>
</dbReference>
<evidence type="ECO:0000313" key="8">
    <source>
        <dbReference type="EMBL" id="SDL52649.1"/>
    </source>
</evidence>
<dbReference type="Pfam" id="PF07992">
    <property type="entry name" value="Pyr_redox_2"/>
    <property type="match status" value="1"/>
</dbReference>
<dbReference type="RefSeq" id="WP_089758895.1">
    <property type="nucleotide sequence ID" value="NZ_FNGO01000005.1"/>
</dbReference>